<evidence type="ECO:0000313" key="6">
    <source>
        <dbReference type="EMBL" id="HJD40192.1"/>
    </source>
</evidence>
<dbReference type="SUPFAM" id="SSF46689">
    <property type="entry name" value="Homeodomain-like"/>
    <property type="match status" value="2"/>
</dbReference>
<dbReference type="Proteomes" id="UP000823850">
    <property type="component" value="Unassembled WGS sequence"/>
</dbReference>
<dbReference type="SMART" id="SM00342">
    <property type="entry name" value="HTH_ARAC"/>
    <property type="match status" value="1"/>
</dbReference>
<dbReference type="InterPro" id="IPR050204">
    <property type="entry name" value="AraC_XylS_family_regulators"/>
</dbReference>
<dbReference type="InterPro" id="IPR003313">
    <property type="entry name" value="AraC-bd"/>
</dbReference>
<gene>
    <name evidence="6" type="ORF">H9913_09195</name>
</gene>
<dbReference type="InterPro" id="IPR020449">
    <property type="entry name" value="Tscrpt_reg_AraC-type_HTH"/>
</dbReference>
<dbReference type="Pfam" id="PF02311">
    <property type="entry name" value="AraC_binding"/>
    <property type="match status" value="1"/>
</dbReference>
<dbReference type="AlphaFoldDB" id="A0A9D2R991"/>
<evidence type="ECO:0000256" key="1">
    <source>
        <dbReference type="ARBA" id="ARBA00023015"/>
    </source>
</evidence>
<dbReference type="EMBL" id="DWUX01000165">
    <property type="protein sequence ID" value="HJD40192.1"/>
    <property type="molecule type" value="Genomic_DNA"/>
</dbReference>
<dbReference type="InterPro" id="IPR018062">
    <property type="entry name" value="HTH_AraC-typ_CS"/>
</dbReference>
<feature type="domain" description="HTH araC/xylS-type" evidence="5">
    <location>
        <begin position="170"/>
        <end position="267"/>
    </location>
</feature>
<dbReference type="InterPro" id="IPR037923">
    <property type="entry name" value="HTH-like"/>
</dbReference>
<dbReference type="InterPro" id="IPR018060">
    <property type="entry name" value="HTH_AraC"/>
</dbReference>
<dbReference type="PANTHER" id="PTHR46796:SF2">
    <property type="entry name" value="TRANSCRIPTIONAL REGULATORY PROTEIN"/>
    <property type="match status" value="1"/>
</dbReference>
<evidence type="ECO:0000259" key="5">
    <source>
        <dbReference type="PROSITE" id="PS01124"/>
    </source>
</evidence>
<dbReference type="CDD" id="cd07001">
    <property type="entry name" value="cupin_YbfI-like_N"/>
    <property type="match status" value="1"/>
</dbReference>
<accession>A0A9D2R991</accession>
<sequence>MKPTARKIVYDEILKIEAFHLKGIFQPFPNHFHEYYVIGLIERGKRKLFCRGREYLAAEGDILLFHPGDNHACTQEDEEELDYRGLNISPNIMSVLVEELTGRPELPGFSQNLIRDQETACCLKNLHELLMAGKQDFGKEEKLLLLLELLLQKYRQIFSGEIPLCQEEIQKACRFMEENLDKPLSLEQICRHTGLGKSTLLRAFTREKGITPYRYLETLRINKARKLLEEGRTLTEAALETGFSDQSHFTNYFTSFTGISPGSYRNIYQIKEGWEKEKSRLKERIGTGEHGE</sequence>
<dbReference type="SUPFAM" id="SSF51215">
    <property type="entry name" value="Regulatory protein AraC"/>
    <property type="match status" value="1"/>
</dbReference>
<dbReference type="GO" id="GO:0043565">
    <property type="term" value="F:sequence-specific DNA binding"/>
    <property type="evidence" value="ECO:0007669"/>
    <property type="project" value="InterPro"/>
</dbReference>
<keyword evidence="4" id="KW-0804">Transcription</keyword>
<dbReference type="GO" id="GO:0003700">
    <property type="term" value="F:DNA-binding transcription factor activity"/>
    <property type="evidence" value="ECO:0007669"/>
    <property type="project" value="InterPro"/>
</dbReference>
<evidence type="ECO:0000256" key="4">
    <source>
        <dbReference type="ARBA" id="ARBA00023163"/>
    </source>
</evidence>
<reference evidence="6" key="2">
    <citation type="submission" date="2021-04" db="EMBL/GenBank/DDBJ databases">
        <authorList>
            <person name="Gilroy R."/>
        </authorList>
    </citation>
    <scope>NUCLEOTIDE SEQUENCE</scope>
    <source>
        <strain evidence="6">ChiW19-6364</strain>
    </source>
</reference>
<evidence type="ECO:0000313" key="7">
    <source>
        <dbReference type="Proteomes" id="UP000823850"/>
    </source>
</evidence>
<dbReference type="PROSITE" id="PS00041">
    <property type="entry name" value="HTH_ARAC_FAMILY_1"/>
    <property type="match status" value="1"/>
</dbReference>
<reference evidence="6" key="1">
    <citation type="journal article" date="2021" name="PeerJ">
        <title>Extensive microbial diversity within the chicken gut microbiome revealed by metagenomics and culture.</title>
        <authorList>
            <person name="Gilroy R."/>
            <person name="Ravi A."/>
            <person name="Getino M."/>
            <person name="Pursley I."/>
            <person name="Horton D.L."/>
            <person name="Alikhan N.F."/>
            <person name="Baker D."/>
            <person name="Gharbi K."/>
            <person name="Hall N."/>
            <person name="Watson M."/>
            <person name="Adriaenssens E.M."/>
            <person name="Foster-Nyarko E."/>
            <person name="Jarju S."/>
            <person name="Secka A."/>
            <person name="Antonio M."/>
            <person name="Oren A."/>
            <person name="Chaudhuri R.R."/>
            <person name="La Ragione R."/>
            <person name="Hildebrand F."/>
            <person name="Pallen M.J."/>
        </authorList>
    </citation>
    <scope>NUCLEOTIDE SEQUENCE</scope>
    <source>
        <strain evidence="6">ChiW19-6364</strain>
    </source>
</reference>
<dbReference type="PROSITE" id="PS01124">
    <property type="entry name" value="HTH_ARAC_FAMILY_2"/>
    <property type="match status" value="1"/>
</dbReference>
<keyword evidence="2" id="KW-0238">DNA-binding</keyword>
<keyword evidence="1" id="KW-0805">Transcription regulation</keyword>
<dbReference type="InterPro" id="IPR009057">
    <property type="entry name" value="Homeodomain-like_sf"/>
</dbReference>
<dbReference type="Gene3D" id="1.10.10.60">
    <property type="entry name" value="Homeodomain-like"/>
    <property type="match status" value="2"/>
</dbReference>
<comment type="caution">
    <text evidence="6">The sequence shown here is derived from an EMBL/GenBank/DDBJ whole genome shotgun (WGS) entry which is preliminary data.</text>
</comment>
<evidence type="ECO:0000256" key="3">
    <source>
        <dbReference type="ARBA" id="ARBA00023159"/>
    </source>
</evidence>
<dbReference type="PRINTS" id="PR00032">
    <property type="entry name" value="HTHARAC"/>
</dbReference>
<protein>
    <submittedName>
        <fullName evidence="6">AraC family transcriptional regulator</fullName>
    </submittedName>
</protein>
<organism evidence="6 7">
    <name type="scientific">Candidatus Blautia stercoripullorum</name>
    <dbReference type="NCBI Taxonomy" id="2838502"/>
    <lineage>
        <taxon>Bacteria</taxon>
        <taxon>Bacillati</taxon>
        <taxon>Bacillota</taxon>
        <taxon>Clostridia</taxon>
        <taxon>Lachnospirales</taxon>
        <taxon>Lachnospiraceae</taxon>
        <taxon>Blautia</taxon>
    </lineage>
</organism>
<dbReference type="Pfam" id="PF12833">
    <property type="entry name" value="HTH_18"/>
    <property type="match status" value="1"/>
</dbReference>
<evidence type="ECO:0000256" key="2">
    <source>
        <dbReference type="ARBA" id="ARBA00023125"/>
    </source>
</evidence>
<name>A0A9D2R991_9FIRM</name>
<proteinExistence type="predicted"/>
<keyword evidence="3" id="KW-0010">Activator</keyword>
<dbReference type="PANTHER" id="PTHR46796">
    <property type="entry name" value="HTH-TYPE TRANSCRIPTIONAL ACTIVATOR RHAS-RELATED"/>
    <property type="match status" value="1"/>
</dbReference>